<feature type="compositionally biased region" description="Polar residues" evidence="1">
    <location>
        <begin position="28"/>
        <end position="40"/>
    </location>
</feature>
<protein>
    <submittedName>
        <fullName evidence="3">Uncharacterized protein</fullName>
    </submittedName>
</protein>
<feature type="transmembrane region" description="Helical" evidence="2">
    <location>
        <begin position="112"/>
        <end position="134"/>
    </location>
</feature>
<feature type="compositionally biased region" description="Polar residues" evidence="1">
    <location>
        <begin position="8"/>
        <end position="19"/>
    </location>
</feature>
<keyword evidence="2" id="KW-0472">Membrane</keyword>
<keyword evidence="2" id="KW-0812">Transmembrane</keyword>
<comment type="caution">
    <text evidence="3">The sequence shown here is derived from an EMBL/GenBank/DDBJ whole genome shotgun (WGS) entry which is preliminary data.</text>
</comment>
<sequence length="309" mass="34172">MHGEDIMNDSSADGNFSETIDSEDEPVSPSNRYTGGYMSTDSEDTGNFDLQRTLRHYRQGRGRGRSSSECSCDSCDAHMDDSFFCSEEGPPGGENTVPRRAFIWLEHVRGNWGFLFLGSLVLSAVITAAALAFRETGLGPQVGSHVLHWTVPVVTVTAGIIVAWAVARHLLRKRGYSKGDHVMERWNLIQDAQGKELVYTVRGAIYAPTYQEPTSRRRRRLFPVTNAGTSGLTPTLFDSDLGATAVPHPSVPATHQLLLYSQPLINFSFIAGHFINFSFIASHFINFLLIASHFINFSFIASHFITSPL</sequence>
<proteinExistence type="predicted"/>
<dbReference type="AlphaFoldDB" id="A0A8J5CTJ9"/>
<dbReference type="EMBL" id="JACEEZ010011298">
    <property type="protein sequence ID" value="KAG0721369.1"/>
    <property type="molecule type" value="Genomic_DNA"/>
</dbReference>
<feature type="transmembrane region" description="Helical" evidence="2">
    <location>
        <begin position="284"/>
        <end position="305"/>
    </location>
</feature>
<dbReference type="OrthoDB" id="6374429at2759"/>
<feature type="region of interest" description="Disordered" evidence="1">
    <location>
        <begin position="1"/>
        <end position="45"/>
    </location>
</feature>
<keyword evidence="4" id="KW-1185">Reference proteome</keyword>
<organism evidence="3 4">
    <name type="scientific">Chionoecetes opilio</name>
    <name type="common">Atlantic snow crab</name>
    <name type="synonym">Cancer opilio</name>
    <dbReference type="NCBI Taxonomy" id="41210"/>
    <lineage>
        <taxon>Eukaryota</taxon>
        <taxon>Metazoa</taxon>
        <taxon>Ecdysozoa</taxon>
        <taxon>Arthropoda</taxon>
        <taxon>Crustacea</taxon>
        <taxon>Multicrustacea</taxon>
        <taxon>Malacostraca</taxon>
        <taxon>Eumalacostraca</taxon>
        <taxon>Eucarida</taxon>
        <taxon>Decapoda</taxon>
        <taxon>Pleocyemata</taxon>
        <taxon>Brachyura</taxon>
        <taxon>Eubrachyura</taxon>
        <taxon>Majoidea</taxon>
        <taxon>Majidae</taxon>
        <taxon>Chionoecetes</taxon>
    </lineage>
</organism>
<evidence type="ECO:0000256" key="2">
    <source>
        <dbReference type="SAM" id="Phobius"/>
    </source>
</evidence>
<evidence type="ECO:0000256" key="1">
    <source>
        <dbReference type="SAM" id="MobiDB-lite"/>
    </source>
</evidence>
<accession>A0A8J5CTJ9</accession>
<evidence type="ECO:0000313" key="4">
    <source>
        <dbReference type="Proteomes" id="UP000770661"/>
    </source>
</evidence>
<reference evidence="3" key="1">
    <citation type="submission" date="2020-07" db="EMBL/GenBank/DDBJ databases">
        <title>The High-quality genome of the commercially important snow crab, Chionoecetes opilio.</title>
        <authorList>
            <person name="Jeong J.-H."/>
            <person name="Ryu S."/>
        </authorList>
    </citation>
    <scope>NUCLEOTIDE SEQUENCE</scope>
    <source>
        <strain evidence="3">MADBK_172401_WGS</strain>
        <tissue evidence="3">Digestive gland</tissue>
    </source>
</reference>
<dbReference type="Proteomes" id="UP000770661">
    <property type="component" value="Unassembled WGS sequence"/>
</dbReference>
<feature type="transmembrane region" description="Helical" evidence="2">
    <location>
        <begin position="146"/>
        <end position="167"/>
    </location>
</feature>
<keyword evidence="2" id="KW-1133">Transmembrane helix</keyword>
<evidence type="ECO:0000313" key="3">
    <source>
        <dbReference type="EMBL" id="KAG0721369.1"/>
    </source>
</evidence>
<gene>
    <name evidence="3" type="ORF">GWK47_046622</name>
</gene>
<name>A0A8J5CTJ9_CHIOP</name>